<dbReference type="PANTHER" id="PTHR42109">
    <property type="entry name" value="UNPLACED GENOMIC SCAFFOLD UM_SCAF_CONTIG_1.265, WHOLE GENOME SHOTGUN SEQUENCE"/>
    <property type="match status" value="1"/>
</dbReference>
<dbReference type="Pfam" id="PF24800">
    <property type="entry name" value="DUF7702"/>
    <property type="match status" value="1"/>
</dbReference>
<feature type="transmembrane region" description="Helical" evidence="2">
    <location>
        <begin position="227"/>
        <end position="247"/>
    </location>
</feature>
<feature type="transmembrane region" description="Helical" evidence="2">
    <location>
        <begin position="119"/>
        <end position="144"/>
    </location>
</feature>
<dbReference type="eggNOG" id="ENOG502SN6X">
    <property type="taxonomic scope" value="Eukaryota"/>
</dbReference>
<dbReference type="VEuPathDB" id="FungiDB:G647_01843"/>
<keyword evidence="5" id="KW-1185">Reference proteome</keyword>
<feature type="transmembrane region" description="Helical" evidence="2">
    <location>
        <begin position="196"/>
        <end position="215"/>
    </location>
</feature>
<evidence type="ECO:0000256" key="1">
    <source>
        <dbReference type="SAM" id="MobiDB-lite"/>
    </source>
</evidence>
<sequence>MARVLVYRGQPAKPVLPIWRDAALAHLRDSVKKLEVRASRSDLFRRFDTMTLNSTTKLSIAELAIYIVLIQPTLWLLYKHGRSGLMSFLYLIAFEILRVAAAGIQIANRNAAHPTESGAIVSSIGLSPLLLALAGFVDLLWLYYGAVDRSPVRARITAWGVHIGAVAGIALVAVGASKLFGQNATRSDITTGYTMLKVGAIMLLSTWMALTFVYLPLFGKLHSQPVLGVLMGLSASFIGVRAVYSVVYAFDHTESLSPFTGSFVVRLVLIFLAQLLAALSLVAVAFLTRNAGRKRAAGDRTRHQKGEDQDSSIPLTARGYK</sequence>
<proteinExistence type="predicted"/>
<evidence type="ECO:0000259" key="3">
    <source>
        <dbReference type="Pfam" id="PF24800"/>
    </source>
</evidence>
<feature type="compositionally biased region" description="Basic and acidic residues" evidence="1">
    <location>
        <begin position="297"/>
        <end position="308"/>
    </location>
</feature>
<feature type="domain" description="DUF7702" evidence="3">
    <location>
        <begin position="53"/>
        <end position="288"/>
    </location>
</feature>
<feature type="transmembrane region" description="Helical" evidence="2">
    <location>
        <begin position="85"/>
        <end position="107"/>
    </location>
</feature>
<feature type="transmembrane region" description="Helical" evidence="2">
    <location>
        <begin position="58"/>
        <end position="78"/>
    </location>
</feature>
<gene>
    <name evidence="4" type="ORF">CLCR_03588</name>
</gene>
<keyword evidence="2" id="KW-1133">Transmembrane helix</keyword>
<feature type="region of interest" description="Disordered" evidence="1">
    <location>
        <begin position="297"/>
        <end position="321"/>
    </location>
</feature>
<evidence type="ECO:0000313" key="5">
    <source>
        <dbReference type="Proteomes" id="UP000094526"/>
    </source>
</evidence>
<name>A0A1C1CGD4_9EURO</name>
<dbReference type="AlphaFoldDB" id="A0A1C1CGD4"/>
<dbReference type="OrthoDB" id="2560628at2759"/>
<dbReference type="VEuPathDB" id="FungiDB:CLCR_03588"/>
<evidence type="ECO:0000313" key="4">
    <source>
        <dbReference type="EMBL" id="OCT47542.1"/>
    </source>
</evidence>
<reference evidence="5" key="1">
    <citation type="submission" date="2015-07" db="EMBL/GenBank/DDBJ databases">
        <authorList>
            <person name="Teixeira M.M."/>
            <person name="Souza R.C."/>
            <person name="Almeida L.G."/>
            <person name="Vicente V.A."/>
            <person name="de Hoog S."/>
            <person name="Bocca A.L."/>
            <person name="de Almeida S.R."/>
            <person name="Vasconcelos A.T."/>
            <person name="Felipe M.S."/>
        </authorList>
    </citation>
    <scope>NUCLEOTIDE SEQUENCE [LARGE SCALE GENOMIC DNA]</scope>
    <source>
        <strain evidence="5">KSF</strain>
    </source>
</reference>
<keyword evidence="2" id="KW-0812">Transmembrane</keyword>
<evidence type="ECO:0000256" key="2">
    <source>
        <dbReference type="SAM" id="Phobius"/>
    </source>
</evidence>
<dbReference type="InterPro" id="IPR056119">
    <property type="entry name" value="DUF7702"/>
</dbReference>
<keyword evidence="2" id="KW-0472">Membrane</keyword>
<dbReference type="PANTHER" id="PTHR42109:SF3">
    <property type="entry name" value="INTEGRAL MEMBRANE PROTEIN (AFU_ORTHOLOGUE AFUA_5G00100)"/>
    <property type="match status" value="1"/>
</dbReference>
<feature type="transmembrane region" description="Helical" evidence="2">
    <location>
        <begin position="267"/>
        <end position="287"/>
    </location>
</feature>
<dbReference type="Proteomes" id="UP000094526">
    <property type="component" value="Unassembled WGS sequence"/>
</dbReference>
<dbReference type="EMBL" id="LGRB01000013">
    <property type="protein sequence ID" value="OCT47542.1"/>
    <property type="molecule type" value="Genomic_DNA"/>
</dbReference>
<accession>A0A1C1CGD4</accession>
<feature type="transmembrane region" description="Helical" evidence="2">
    <location>
        <begin position="156"/>
        <end position="176"/>
    </location>
</feature>
<protein>
    <submittedName>
        <fullName evidence="4">Integral membrane protein</fullName>
    </submittedName>
</protein>
<comment type="caution">
    <text evidence="4">The sequence shown here is derived from an EMBL/GenBank/DDBJ whole genome shotgun (WGS) entry which is preliminary data.</text>
</comment>
<organism evidence="4 5">
    <name type="scientific">Cladophialophora carrionii</name>
    <dbReference type="NCBI Taxonomy" id="86049"/>
    <lineage>
        <taxon>Eukaryota</taxon>
        <taxon>Fungi</taxon>
        <taxon>Dikarya</taxon>
        <taxon>Ascomycota</taxon>
        <taxon>Pezizomycotina</taxon>
        <taxon>Eurotiomycetes</taxon>
        <taxon>Chaetothyriomycetidae</taxon>
        <taxon>Chaetothyriales</taxon>
        <taxon>Herpotrichiellaceae</taxon>
        <taxon>Cladophialophora</taxon>
    </lineage>
</organism>